<dbReference type="GO" id="GO:0005886">
    <property type="term" value="C:plasma membrane"/>
    <property type="evidence" value="ECO:0007669"/>
    <property type="project" value="UniProtKB-SubCell"/>
</dbReference>
<comment type="subcellular location">
    <subcellularLocation>
        <location evidence="1 9">Cell inner membrane</location>
        <topology evidence="1 9">Multi-pass membrane protein</topology>
    </subcellularLocation>
</comment>
<feature type="transmembrane region" description="Helical" evidence="9">
    <location>
        <begin position="139"/>
        <end position="158"/>
    </location>
</feature>
<dbReference type="AlphaFoldDB" id="A0A1H9BWV1"/>
<evidence type="ECO:0000256" key="9">
    <source>
        <dbReference type="RuleBase" id="RU369079"/>
    </source>
</evidence>
<evidence type="ECO:0000256" key="7">
    <source>
        <dbReference type="ARBA" id="ARBA00023136"/>
    </source>
</evidence>
<feature type="transmembrane region" description="Helical" evidence="9">
    <location>
        <begin position="92"/>
        <end position="111"/>
    </location>
</feature>
<dbReference type="GO" id="GO:0022857">
    <property type="term" value="F:transmembrane transporter activity"/>
    <property type="evidence" value="ECO:0007669"/>
    <property type="project" value="UniProtKB-UniRule"/>
</dbReference>
<dbReference type="Pfam" id="PF04290">
    <property type="entry name" value="DctQ"/>
    <property type="match status" value="1"/>
</dbReference>
<keyword evidence="2 9" id="KW-0813">Transport</keyword>
<comment type="function">
    <text evidence="9">Part of the tripartite ATP-independent periplasmic (TRAP) transport system.</text>
</comment>
<comment type="similarity">
    <text evidence="8 9">Belongs to the TRAP transporter small permease family.</text>
</comment>
<feature type="transmembrane region" description="Helical" evidence="9">
    <location>
        <begin position="61"/>
        <end position="80"/>
    </location>
</feature>
<keyword evidence="7 9" id="KW-0472">Membrane</keyword>
<dbReference type="RefSeq" id="WP_090268759.1">
    <property type="nucleotide sequence ID" value="NZ_FOEP01000003.1"/>
</dbReference>
<dbReference type="PANTHER" id="PTHR35011:SF10">
    <property type="entry name" value="TRAP TRANSPORTER SMALL PERMEASE PROTEIN"/>
    <property type="match status" value="1"/>
</dbReference>
<evidence type="ECO:0000256" key="2">
    <source>
        <dbReference type="ARBA" id="ARBA00022448"/>
    </source>
</evidence>
<dbReference type="InterPro" id="IPR007387">
    <property type="entry name" value="TRAP_DctQ"/>
</dbReference>
<dbReference type="PANTHER" id="PTHR35011">
    <property type="entry name" value="2,3-DIKETO-L-GULONATE TRAP TRANSPORTER SMALL PERMEASE PROTEIN YIAM"/>
    <property type="match status" value="1"/>
</dbReference>
<name>A0A1H9BWV1_9RHOB</name>
<organism evidence="11 12">
    <name type="scientific">Thalassovita taeanensis</name>
    <dbReference type="NCBI Taxonomy" id="657014"/>
    <lineage>
        <taxon>Bacteria</taxon>
        <taxon>Pseudomonadati</taxon>
        <taxon>Pseudomonadota</taxon>
        <taxon>Alphaproteobacteria</taxon>
        <taxon>Rhodobacterales</taxon>
        <taxon>Roseobacteraceae</taxon>
        <taxon>Thalassovita</taxon>
    </lineage>
</organism>
<keyword evidence="6 9" id="KW-1133">Transmembrane helix</keyword>
<keyword evidence="12" id="KW-1185">Reference proteome</keyword>
<evidence type="ECO:0000313" key="12">
    <source>
        <dbReference type="Proteomes" id="UP000198634"/>
    </source>
</evidence>
<dbReference type="EMBL" id="FOEP01000003">
    <property type="protein sequence ID" value="SEP93277.1"/>
    <property type="molecule type" value="Genomic_DNA"/>
</dbReference>
<evidence type="ECO:0000256" key="3">
    <source>
        <dbReference type="ARBA" id="ARBA00022475"/>
    </source>
</evidence>
<keyword evidence="5 9" id="KW-0812">Transmembrane</keyword>
<evidence type="ECO:0000259" key="10">
    <source>
        <dbReference type="Pfam" id="PF04290"/>
    </source>
</evidence>
<evidence type="ECO:0000256" key="6">
    <source>
        <dbReference type="ARBA" id="ARBA00022989"/>
    </source>
</evidence>
<evidence type="ECO:0000256" key="5">
    <source>
        <dbReference type="ARBA" id="ARBA00022692"/>
    </source>
</evidence>
<comment type="subunit">
    <text evidence="9">The complex comprises the extracytoplasmic solute receptor protein and the two transmembrane proteins.</text>
</comment>
<evidence type="ECO:0000313" key="11">
    <source>
        <dbReference type="EMBL" id="SEP93277.1"/>
    </source>
</evidence>
<feature type="transmembrane region" description="Helical" evidence="9">
    <location>
        <begin position="20"/>
        <end position="41"/>
    </location>
</feature>
<feature type="domain" description="Tripartite ATP-independent periplasmic transporters DctQ component" evidence="10">
    <location>
        <begin position="33"/>
        <end position="161"/>
    </location>
</feature>
<keyword evidence="3" id="KW-1003">Cell membrane</keyword>
<dbReference type="OrthoDB" id="5465095at2"/>
<evidence type="ECO:0000256" key="8">
    <source>
        <dbReference type="ARBA" id="ARBA00038436"/>
    </source>
</evidence>
<reference evidence="11 12" key="1">
    <citation type="submission" date="2016-10" db="EMBL/GenBank/DDBJ databases">
        <authorList>
            <person name="de Groot N.N."/>
        </authorList>
    </citation>
    <scope>NUCLEOTIDE SEQUENCE [LARGE SCALE GENOMIC DNA]</scope>
    <source>
        <strain evidence="11 12">DSM 22007</strain>
    </source>
</reference>
<protein>
    <recommendedName>
        <fullName evidence="9">TRAP transporter small permease protein</fullName>
    </recommendedName>
</protein>
<gene>
    <name evidence="11" type="ORF">SAMN04488092_10327</name>
</gene>
<evidence type="ECO:0000256" key="1">
    <source>
        <dbReference type="ARBA" id="ARBA00004429"/>
    </source>
</evidence>
<dbReference type="InterPro" id="IPR055348">
    <property type="entry name" value="DctQ"/>
</dbReference>
<dbReference type="STRING" id="657014.SAMN04488092_10327"/>
<sequence length="180" mass="19779">MILHSVHGRLNRALCLAENLCAILAGGAAVAAMLLVSVDAIMRYAFASPLTFQLYLTENYLLVMLFVMAMSWGFRTGGFIRIDGPLRRLPPVLCQIVMRVGLAASALYMGYLTRQGFYKFLDVFASGEADLGVIDWPVWLSWVWIPIGCGLLTLRLALDAIDPKSLALITDHPGEMDSVV</sequence>
<proteinExistence type="inferred from homology"/>
<accession>A0A1H9BWV1</accession>
<dbReference type="Proteomes" id="UP000198634">
    <property type="component" value="Unassembled WGS sequence"/>
</dbReference>
<evidence type="ECO:0000256" key="4">
    <source>
        <dbReference type="ARBA" id="ARBA00022519"/>
    </source>
</evidence>
<dbReference type="GO" id="GO:0015740">
    <property type="term" value="P:C4-dicarboxylate transport"/>
    <property type="evidence" value="ECO:0007669"/>
    <property type="project" value="TreeGrafter"/>
</dbReference>
<keyword evidence="4 9" id="KW-0997">Cell inner membrane</keyword>